<dbReference type="AlphaFoldDB" id="A0AAN8G5N2"/>
<gene>
    <name evidence="2" type="ORF">SNE40_022532</name>
</gene>
<reference evidence="2 3" key="1">
    <citation type="submission" date="2024-01" db="EMBL/GenBank/DDBJ databases">
        <title>The genome of the rayed Mediterranean limpet Patella caerulea (Linnaeus, 1758).</title>
        <authorList>
            <person name="Anh-Thu Weber A."/>
            <person name="Halstead-Nussloch G."/>
        </authorList>
    </citation>
    <scope>NUCLEOTIDE SEQUENCE [LARGE SCALE GENOMIC DNA]</scope>
    <source>
        <strain evidence="2">AATW-2023a</strain>
        <tissue evidence="2">Whole specimen</tissue>
    </source>
</reference>
<accession>A0AAN8G5N2</accession>
<feature type="region of interest" description="Disordered" evidence="1">
    <location>
        <begin position="241"/>
        <end position="273"/>
    </location>
</feature>
<keyword evidence="3" id="KW-1185">Reference proteome</keyword>
<evidence type="ECO:0000313" key="3">
    <source>
        <dbReference type="Proteomes" id="UP001347796"/>
    </source>
</evidence>
<organism evidence="2 3">
    <name type="scientific">Patella caerulea</name>
    <name type="common">Rayed Mediterranean limpet</name>
    <dbReference type="NCBI Taxonomy" id="87958"/>
    <lineage>
        <taxon>Eukaryota</taxon>
        <taxon>Metazoa</taxon>
        <taxon>Spiralia</taxon>
        <taxon>Lophotrochozoa</taxon>
        <taxon>Mollusca</taxon>
        <taxon>Gastropoda</taxon>
        <taxon>Patellogastropoda</taxon>
        <taxon>Patelloidea</taxon>
        <taxon>Patellidae</taxon>
        <taxon>Patella</taxon>
    </lineage>
</organism>
<proteinExistence type="predicted"/>
<feature type="compositionally biased region" description="Polar residues" evidence="1">
    <location>
        <begin position="241"/>
        <end position="250"/>
    </location>
</feature>
<comment type="caution">
    <text evidence="2">The sequence shown here is derived from an EMBL/GenBank/DDBJ whole genome shotgun (WGS) entry which is preliminary data.</text>
</comment>
<feature type="compositionally biased region" description="Polar residues" evidence="1">
    <location>
        <begin position="260"/>
        <end position="269"/>
    </location>
</feature>
<sequence length="401" mass="46039">MERAVITKRDNLMDSRDPYGHQSVYVDRLSSFQDQALAQEQVRLSKDVERFGLAPLTQESEKYRLKMEYQASNGFFKPPKRCMVTSFNNIKPEQSSPLSPLPPLVQGKKLLDSTKPRRNKVITKGSPSFLSEKQRVNETVRINLSRLPLQVRPTIPSIGRKAGRQEELAVQSHTLKSMKNSPVQKLTTRHRLRPLVSESPRPHALRSHRLKFESFTDGERIDVDYLNKHFFFCSMPPPTDRSVNSFNKTGKSQRTKSTKDSQVTVTPNHSKPLPKMLYKSDSALSFQTKKPIYRNRPTKQSDIFETYLLNSEDNYERDSERDCEDASDDASSRIRIVVDMPNIILNAASPEPQSSRETTFVGTLSRTCKQSEMRQKEIQNLLEDVKELNKRSQSFMEPTAT</sequence>
<dbReference type="Proteomes" id="UP001347796">
    <property type="component" value="Unassembled WGS sequence"/>
</dbReference>
<evidence type="ECO:0000313" key="2">
    <source>
        <dbReference type="EMBL" id="KAK6165643.1"/>
    </source>
</evidence>
<dbReference type="EMBL" id="JAZGQO010000021">
    <property type="protein sequence ID" value="KAK6165643.1"/>
    <property type="molecule type" value="Genomic_DNA"/>
</dbReference>
<name>A0AAN8G5N2_PATCE</name>
<evidence type="ECO:0000256" key="1">
    <source>
        <dbReference type="SAM" id="MobiDB-lite"/>
    </source>
</evidence>
<protein>
    <submittedName>
        <fullName evidence="2">Uncharacterized protein</fullName>
    </submittedName>
</protein>